<evidence type="ECO:0000256" key="3">
    <source>
        <dbReference type="ARBA" id="ARBA00022692"/>
    </source>
</evidence>
<feature type="transmembrane region" description="Helical" evidence="7">
    <location>
        <begin position="802"/>
        <end position="822"/>
    </location>
</feature>
<protein>
    <submittedName>
        <fullName evidence="9">Hopanoid biosynthesis-associated RND transporter HpnN</fullName>
    </submittedName>
</protein>
<dbReference type="AlphaFoldDB" id="A0A2U1SQP2"/>
<accession>A0A2U1SQP2</accession>
<feature type="domain" description="SSD" evidence="8">
    <location>
        <begin position="302"/>
        <end position="428"/>
    </location>
</feature>
<feature type="transmembrane region" description="Helical" evidence="7">
    <location>
        <begin position="278"/>
        <end position="296"/>
    </location>
</feature>
<evidence type="ECO:0000256" key="6">
    <source>
        <dbReference type="SAM" id="MobiDB-lite"/>
    </source>
</evidence>
<dbReference type="PANTHER" id="PTHR33406">
    <property type="entry name" value="MEMBRANE PROTEIN MJ1562-RELATED"/>
    <property type="match status" value="1"/>
</dbReference>
<dbReference type="OrthoDB" id="7518665at2"/>
<dbReference type="EMBL" id="PUIV01000013">
    <property type="protein sequence ID" value="PWB93938.1"/>
    <property type="molecule type" value="Genomic_DNA"/>
</dbReference>
<organism evidence="9 10">
    <name type="scientific">Methylosinus sporium</name>
    <dbReference type="NCBI Taxonomy" id="428"/>
    <lineage>
        <taxon>Bacteria</taxon>
        <taxon>Pseudomonadati</taxon>
        <taxon>Pseudomonadota</taxon>
        <taxon>Alphaproteobacteria</taxon>
        <taxon>Hyphomicrobiales</taxon>
        <taxon>Methylocystaceae</taxon>
        <taxon>Methylosinus</taxon>
    </lineage>
</organism>
<feature type="transmembrane region" description="Helical" evidence="7">
    <location>
        <begin position="403"/>
        <end position="426"/>
    </location>
</feature>
<dbReference type="PROSITE" id="PS50156">
    <property type="entry name" value="SSD"/>
    <property type="match status" value="1"/>
</dbReference>
<feature type="transmembrane region" description="Helical" evidence="7">
    <location>
        <begin position="330"/>
        <end position="353"/>
    </location>
</feature>
<evidence type="ECO:0000313" key="9">
    <source>
        <dbReference type="EMBL" id="PWB93938.1"/>
    </source>
</evidence>
<dbReference type="InterPro" id="IPR017841">
    <property type="entry name" value="Hopanoid_biosynth_HpnN"/>
</dbReference>
<evidence type="ECO:0000256" key="2">
    <source>
        <dbReference type="ARBA" id="ARBA00022475"/>
    </source>
</evidence>
<dbReference type="SUPFAM" id="SSF82866">
    <property type="entry name" value="Multidrug efflux transporter AcrB transmembrane domain"/>
    <property type="match status" value="2"/>
</dbReference>
<dbReference type="Pfam" id="PF03176">
    <property type="entry name" value="MMPL"/>
    <property type="match status" value="2"/>
</dbReference>
<dbReference type="NCBIfam" id="TIGR03480">
    <property type="entry name" value="HpnN"/>
    <property type="match status" value="1"/>
</dbReference>
<dbReference type="InterPro" id="IPR000731">
    <property type="entry name" value="SSD"/>
</dbReference>
<dbReference type="RefSeq" id="WP_108917159.1">
    <property type="nucleotide sequence ID" value="NZ_BGJY01000010.1"/>
</dbReference>
<evidence type="ECO:0000259" key="8">
    <source>
        <dbReference type="PROSITE" id="PS50156"/>
    </source>
</evidence>
<reference evidence="9 10" key="1">
    <citation type="journal article" date="2018" name="Appl. Microbiol. Biotechnol.">
        <title>Co-cultivation of the strictly anaerobic methanogen Methanosarcina barkeri with aerobic methanotrophs in an oxygen-limited membrane bioreactor.</title>
        <authorList>
            <person name="In 't Zandt M.H."/>
            <person name="van den Bosch T.J.M."/>
            <person name="Rijkers R."/>
            <person name="van Kessel M.A.H.J."/>
            <person name="Jetten M.S.M."/>
            <person name="Welte C.U."/>
        </authorList>
    </citation>
    <scope>NUCLEOTIDE SEQUENCE [LARGE SCALE GENOMIC DNA]</scope>
    <source>
        <strain evidence="9 10">DSM 17706</strain>
    </source>
</reference>
<sequence length="893" mass="95051">MLEKLVAWCLRRPWTVVIATLALTVAGAYVTATRFAIDTDTAHLFSPEVPWRANETRLARAFPQIDDIIVAVIDAKSSEQAEKSADALRDALTGKPLMSRVWRPDDNKYFRDNGILFLGVEEIRRDMNSLVAQRDFLQPLAEDPSLRGLSDSLLFGLKQVGTSERGLAAFAKGLDNFTDAFDAVLAGEPAKVSWEKLLAGGREPEAPSVGPSAEPRRIVLIKPIIDYSALEPGREAIQTIRDTAKALGLVPAAGVTVKLTGQVPLADEEFATVAENTGLNVSATLAVVALILWAALRSKRLIFAVLLTIIAGLAMTSGLGIALIGRFNLISVAFAVLFIGLGVDFGIQFATRYREERHSIDDLPQALVAATRGIGWSLTLAAVSLLAGFFCFLPTEFLGVAELGLIAGLGMIIAYLATLTFLPALIRILGPKAETAPVQTASLAVVDHWIARHRALVLVATAAVTLAGSPFLLHLKFDSNPMNLRDQSVESVATFLDLSKNPQTAPNKIEALAPNLPAARSLAEKIAALPEVDHVTTIDQLIPADQNEKLPILENAANQLRKVLDPTLKPAPTDEETKKALTRAAKTIRKAGAAPKAPPGLVRFADALDALVKATPEVRKEAQIAALSDLERLFGELRKALAVQRITPETLPADLRSEWISADGDVRVEVTPKGDSNDREVITRFAEAVQKLAPDAGGPPVIVAEAGKTVVDAFLQAGALAFVAIFLVLVVALRRASDVALTLGPLVLAGIMSLEAADLLGMSLNFANIIALPLMFGVGVAFHIYYVIAWRKGVSDMLASSLTRAIFFSALTTGTAFGSLLLSSHPGTASMGALLAISLFFTLLAAFIIVPAFLGPPRLEEAKAEAQARARGPEDTAPASPVQPPHGVLGSEP</sequence>
<evidence type="ECO:0000256" key="7">
    <source>
        <dbReference type="SAM" id="Phobius"/>
    </source>
</evidence>
<dbReference type="InterPro" id="IPR004869">
    <property type="entry name" value="MMPL_dom"/>
</dbReference>
<dbReference type="PANTHER" id="PTHR33406:SF13">
    <property type="entry name" value="MEMBRANE PROTEIN YDFJ"/>
    <property type="match status" value="1"/>
</dbReference>
<keyword evidence="10" id="KW-1185">Reference proteome</keyword>
<feature type="region of interest" description="Disordered" evidence="6">
    <location>
        <begin position="864"/>
        <end position="893"/>
    </location>
</feature>
<feature type="transmembrane region" description="Helical" evidence="7">
    <location>
        <begin position="713"/>
        <end position="732"/>
    </location>
</feature>
<dbReference type="Proteomes" id="UP000245137">
    <property type="component" value="Unassembled WGS sequence"/>
</dbReference>
<evidence type="ECO:0000256" key="4">
    <source>
        <dbReference type="ARBA" id="ARBA00022989"/>
    </source>
</evidence>
<dbReference type="Gene3D" id="1.20.1640.10">
    <property type="entry name" value="Multidrug efflux transporter AcrB transmembrane domain"/>
    <property type="match status" value="2"/>
</dbReference>
<gene>
    <name evidence="9" type="ORF">C5689_10095</name>
</gene>
<comment type="caution">
    <text evidence="9">The sequence shown here is derived from an EMBL/GenBank/DDBJ whole genome shotgun (WGS) entry which is preliminary data.</text>
</comment>
<keyword evidence="3 7" id="KW-0812">Transmembrane</keyword>
<feature type="transmembrane region" description="Helical" evidence="7">
    <location>
        <begin position="455"/>
        <end position="475"/>
    </location>
</feature>
<keyword evidence="5 7" id="KW-0472">Membrane</keyword>
<feature type="transmembrane region" description="Helical" evidence="7">
    <location>
        <begin position="303"/>
        <end position="324"/>
    </location>
</feature>
<name>A0A2U1SQP2_METSR</name>
<feature type="transmembrane region" description="Helical" evidence="7">
    <location>
        <begin position="374"/>
        <end position="397"/>
    </location>
</feature>
<evidence type="ECO:0000256" key="1">
    <source>
        <dbReference type="ARBA" id="ARBA00004651"/>
    </source>
</evidence>
<feature type="compositionally biased region" description="Basic and acidic residues" evidence="6">
    <location>
        <begin position="864"/>
        <end position="874"/>
    </location>
</feature>
<feature type="transmembrane region" description="Helical" evidence="7">
    <location>
        <begin position="739"/>
        <end position="757"/>
    </location>
</feature>
<comment type="subcellular location">
    <subcellularLocation>
        <location evidence="1">Cell membrane</location>
        <topology evidence="1">Multi-pass membrane protein</topology>
    </subcellularLocation>
</comment>
<evidence type="ECO:0000256" key="5">
    <source>
        <dbReference type="ARBA" id="ARBA00023136"/>
    </source>
</evidence>
<feature type="transmembrane region" description="Helical" evidence="7">
    <location>
        <begin position="769"/>
        <end position="790"/>
    </location>
</feature>
<keyword evidence="2" id="KW-1003">Cell membrane</keyword>
<feature type="transmembrane region" description="Helical" evidence="7">
    <location>
        <begin position="834"/>
        <end position="854"/>
    </location>
</feature>
<evidence type="ECO:0000313" key="10">
    <source>
        <dbReference type="Proteomes" id="UP000245137"/>
    </source>
</evidence>
<dbReference type="InterPro" id="IPR050545">
    <property type="entry name" value="Mycobact_MmpL"/>
</dbReference>
<keyword evidence="4 7" id="KW-1133">Transmembrane helix</keyword>
<dbReference type="GO" id="GO:0005886">
    <property type="term" value="C:plasma membrane"/>
    <property type="evidence" value="ECO:0007669"/>
    <property type="project" value="UniProtKB-SubCell"/>
</dbReference>
<proteinExistence type="predicted"/>